<dbReference type="InterPro" id="IPR009097">
    <property type="entry name" value="Cyclic_Pdiesterase"/>
</dbReference>
<keyword evidence="4" id="KW-0436">Ligase</keyword>
<sequence>MLFCAMKPIRAFFAISLPESHRNALRKIVSSLKQELPMKSIRWSAIENLHITLQFLREMQYAHLVQLIEKVRSELQPATAFQLELANLQLFPSLRHPRVIALDVEPHDVLAELSRRIGLGIAALNYPLERKQFRGHLTLARVNHRDQNLSRVETIQIPQIPKIAIEEICLFESRTGQKSQIYIPLEHFKLSPTPFFSTTSSTCKK</sequence>
<evidence type="ECO:0000313" key="4">
    <source>
        <dbReference type="EMBL" id="KTD27125.1"/>
    </source>
</evidence>
<dbReference type="InterPro" id="IPR004175">
    <property type="entry name" value="RNA_CPDase"/>
</dbReference>
<dbReference type="Pfam" id="PF02834">
    <property type="entry name" value="LigT_PEase"/>
    <property type="match status" value="1"/>
</dbReference>
<gene>
    <name evidence="4" type="ORF">Lmac_1373</name>
</gene>
<dbReference type="OrthoDB" id="7061261at2"/>
<feature type="domain" description="Phosphoesterase HXTX" evidence="3">
    <location>
        <begin position="15"/>
        <end position="100"/>
    </location>
</feature>
<dbReference type="AlphaFoldDB" id="A0A0W0W425"/>
<feature type="active site" description="Proton acceptor" evidence="2">
    <location>
        <position position="136"/>
    </location>
</feature>
<dbReference type="RefSeq" id="WP_058452145.1">
    <property type="nucleotide sequence ID" value="NZ_CAAAIB010000013.1"/>
</dbReference>
<comment type="similarity">
    <text evidence="2">Belongs to the 2H phosphoesterase superfamily. ThpR family.</text>
</comment>
<proteinExistence type="inferred from homology"/>
<dbReference type="PANTHER" id="PTHR35561:SF1">
    <property type="entry name" value="RNA 2',3'-CYCLIC PHOSPHODIESTERASE"/>
    <property type="match status" value="1"/>
</dbReference>
<dbReference type="EMBL" id="LNYL01000033">
    <property type="protein sequence ID" value="KTD27125.1"/>
    <property type="molecule type" value="Genomic_DNA"/>
</dbReference>
<evidence type="ECO:0000313" key="5">
    <source>
        <dbReference type="Proteomes" id="UP000054908"/>
    </source>
</evidence>
<dbReference type="STRING" id="466.Lmac_1373"/>
<dbReference type="PANTHER" id="PTHR35561">
    <property type="entry name" value="RNA 2',3'-CYCLIC PHOSPHODIESTERASE"/>
    <property type="match status" value="1"/>
</dbReference>
<feature type="short sequence motif" description="HXTX 1" evidence="2">
    <location>
        <begin position="50"/>
        <end position="53"/>
    </location>
</feature>
<dbReference type="SUPFAM" id="SSF55144">
    <property type="entry name" value="LigT-like"/>
    <property type="match status" value="1"/>
</dbReference>
<evidence type="ECO:0000259" key="3">
    <source>
        <dbReference type="Pfam" id="PF02834"/>
    </source>
</evidence>
<dbReference type="Gene3D" id="3.90.1140.10">
    <property type="entry name" value="Cyclic phosphodiesterase"/>
    <property type="match status" value="1"/>
</dbReference>
<evidence type="ECO:0000256" key="1">
    <source>
        <dbReference type="ARBA" id="ARBA00022801"/>
    </source>
</evidence>
<dbReference type="GO" id="GO:0016874">
    <property type="term" value="F:ligase activity"/>
    <property type="evidence" value="ECO:0007669"/>
    <property type="project" value="UniProtKB-KW"/>
</dbReference>
<dbReference type="NCBIfam" id="TIGR02258">
    <property type="entry name" value="2_5_ligase"/>
    <property type="match status" value="1"/>
</dbReference>
<accession>A0A0W0W425</accession>
<protein>
    <recommendedName>
        <fullName evidence="2">RNA 2',3'-cyclic phosphodiesterase</fullName>
        <shortName evidence="2">RNA 2',3'-CPDase</shortName>
        <ecNumber evidence="2">3.1.4.58</ecNumber>
    </recommendedName>
</protein>
<dbReference type="Proteomes" id="UP000054908">
    <property type="component" value="Unassembled WGS sequence"/>
</dbReference>
<dbReference type="HAMAP" id="MF_01940">
    <property type="entry name" value="RNA_CPDase"/>
    <property type="match status" value="1"/>
</dbReference>
<evidence type="ECO:0000256" key="2">
    <source>
        <dbReference type="HAMAP-Rule" id="MF_01940"/>
    </source>
</evidence>
<feature type="active site" description="Proton donor" evidence="2">
    <location>
        <position position="50"/>
    </location>
</feature>
<name>A0A0W0W425_9GAMM</name>
<dbReference type="EC" id="3.1.4.58" evidence="2"/>
<keyword evidence="5" id="KW-1185">Reference proteome</keyword>
<dbReference type="PATRIC" id="fig|466.6.peg.1448"/>
<feature type="short sequence motif" description="HXTX 2" evidence="2">
    <location>
        <begin position="136"/>
        <end position="139"/>
    </location>
</feature>
<organism evidence="4 5">
    <name type="scientific">Legionella maceachernii</name>
    <dbReference type="NCBI Taxonomy" id="466"/>
    <lineage>
        <taxon>Bacteria</taxon>
        <taxon>Pseudomonadati</taxon>
        <taxon>Pseudomonadota</taxon>
        <taxon>Gammaproteobacteria</taxon>
        <taxon>Legionellales</taxon>
        <taxon>Legionellaceae</taxon>
        <taxon>Legionella</taxon>
    </lineage>
</organism>
<keyword evidence="1 2" id="KW-0378">Hydrolase</keyword>
<dbReference type="GO" id="GO:0004113">
    <property type="term" value="F:2',3'-cyclic-nucleotide 3'-phosphodiesterase activity"/>
    <property type="evidence" value="ECO:0007669"/>
    <property type="project" value="InterPro"/>
</dbReference>
<dbReference type="InterPro" id="IPR014051">
    <property type="entry name" value="Phosphoesterase_HXTX"/>
</dbReference>
<comment type="function">
    <text evidence="2">Hydrolyzes RNA 2',3'-cyclic phosphodiester to an RNA 2'-phosphomonoester.</text>
</comment>
<dbReference type="GO" id="GO:0008664">
    <property type="term" value="F:RNA 2',3'-cyclic 3'-phosphodiesterase activity"/>
    <property type="evidence" value="ECO:0007669"/>
    <property type="project" value="UniProtKB-EC"/>
</dbReference>
<reference evidence="4 5" key="1">
    <citation type="submission" date="2015-11" db="EMBL/GenBank/DDBJ databases">
        <title>Genomic analysis of 38 Legionella species identifies large and diverse effector repertoires.</title>
        <authorList>
            <person name="Burstein D."/>
            <person name="Amaro F."/>
            <person name="Zusman T."/>
            <person name="Lifshitz Z."/>
            <person name="Cohen O."/>
            <person name="Gilbert J.A."/>
            <person name="Pupko T."/>
            <person name="Shuman H.A."/>
            <person name="Segal G."/>
        </authorList>
    </citation>
    <scope>NUCLEOTIDE SEQUENCE [LARGE SCALE GENOMIC DNA]</scope>
    <source>
        <strain evidence="4 5">PX-1-G2-E2</strain>
    </source>
</reference>
<comment type="caution">
    <text evidence="4">The sequence shown here is derived from an EMBL/GenBank/DDBJ whole genome shotgun (WGS) entry which is preliminary data.</text>
</comment>
<comment type="catalytic activity">
    <reaction evidence="2">
        <text>a 3'-end 2',3'-cyclophospho-ribonucleotide-RNA + H2O = a 3'-end 2'-phospho-ribonucleotide-RNA + H(+)</text>
        <dbReference type="Rhea" id="RHEA:11828"/>
        <dbReference type="Rhea" id="RHEA-COMP:10464"/>
        <dbReference type="Rhea" id="RHEA-COMP:17353"/>
        <dbReference type="ChEBI" id="CHEBI:15377"/>
        <dbReference type="ChEBI" id="CHEBI:15378"/>
        <dbReference type="ChEBI" id="CHEBI:83064"/>
        <dbReference type="ChEBI" id="CHEBI:173113"/>
        <dbReference type="EC" id="3.1.4.58"/>
    </reaction>
</comment>